<dbReference type="PANTHER" id="PTHR48435">
    <property type="entry name" value="POLYPROTEIN"/>
    <property type="match status" value="1"/>
</dbReference>
<evidence type="ECO:0000256" key="1">
    <source>
        <dbReference type="SAM" id="MobiDB-lite"/>
    </source>
</evidence>
<feature type="region of interest" description="Disordered" evidence="1">
    <location>
        <begin position="109"/>
        <end position="160"/>
    </location>
</feature>
<comment type="caution">
    <text evidence="2">The sequence shown here is derived from an EMBL/GenBank/DDBJ whole genome shotgun (WGS) entry which is preliminary data.</text>
</comment>
<dbReference type="AlphaFoldDB" id="A0AA88CJS0"/>
<dbReference type="Proteomes" id="UP001187192">
    <property type="component" value="Unassembled WGS sequence"/>
</dbReference>
<proteinExistence type="predicted"/>
<organism evidence="2 3">
    <name type="scientific">Ficus carica</name>
    <name type="common">Common fig</name>
    <dbReference type="NCBI Taxonomy" id="3494"/>
    <lineage>
        <taxon>Eukaryota</taxon>
        <taxon>Viridiplantae</taxon>
        <taxon>Streptophyta</taxon>
        <taxon>Embryophyta</taxon>
        <taxon>Tracheophyta</taxon>
        <taxon>Spermatophyta</taxon>
        <taxon>Magnoliopsida</taxon>
        <taxon>eudicotyledons</taxon>
        <taxon>Gunneridae</taxon>
        <taxon>Pentapetalae</taxon>
        <taxon>rosids</taxon>
        <taxon>fabids</taxon>
        <taxon>Rosales</taxon>
        <taxon>Moraceae</taxon>
        <taxon>Ficeae</taxon>
        <taxon>Ficus</taxon>
    </lineage>
</organism>
<keyword evidence="3" id="KW-1185">Reference proteome</keyword>
<dbReference type="PANTHER" id="PTHR48435:SF1">
    <property type="entry name" value="POLYPROTEIN"/>
    <property type="match status" value="1"/>
</dbReference>
<accession>A0AA88CJS0</accession>
<dbReference type="EMBL" id="BTGU01005005">
    <property type="protein sequence ID" value="GMN18942.1"/>
    <property type="molecule type" value="Genomic_DNA"/>
</dbReference>
<evidence type="ECO:0000313" key="2">
    <source>
        <dbReference type="EMBL" id="GMN18942.1"/>
    </source>
</evidence>
<gene>
    <name evidence="2" type="ORF">TIFTF001_046875</name>
</gene>
<evidence type="ECO:0000313" key="3">
    <source>
        <dbReference type="Proteomes" id="UP001187192"/>
    </source>
</evidence>
<protein>
    <submittedName>
        <fullName evidence="2">Uncharacterized protein</fullName>
    </submittedName>
</protein>
<name>A0AA88CJS0_FICCA</name>
<reference evidence="2" key="1">
    <citation type="submission" date="2023-07" db="EMBL/GenBank/DDBJ databases">
        <title>draft genome sequence of fig (Ficus carica).</title>
        <authorList>
            <person name="Takahashi T."/>
            <person name="Nishimura K."/>
        </authorList>
    </citation>
    <scope>NUCLEOTIDE SEQUENCE</scope>
</reference>
<dbReference type="InterPro" id="IPR053098">
    <property type="entry name" value="Petuviruses_polyprotein"/>
</dbReference>
<sequence length="366" mass="41890">MALPQVHMISSVSHDEDFPPIYPATTIDGKETRQPKVYNPKTMNQTGLLRSTVPWQFATIPKMEQPLPLVPNIEDHVLRLKKLLDQDDALRKLKLPQIRLQQLNTFSEEESALEDSDWSSKALEPEKSATPQPIMMNQPADEPTVTEIPDSEEHGDEKPNAQSRQILLDFVSRFAGILQDWWMSLGEYRQLIFLQTNSVEGALAQLYSEFCGEENQIVEQARSEYFKMKCCSIHKKDLEVHFQKVSRRFYLIGGLNDPNLKQAFLSSIPEPPGEETFRLLSAANKKITDTTFRELCQLILKAIDKMCSLNKFLQKHIKHTKNFDKVCTNKELYTKCPNNSTPGCTCASCSSKPPPKTRKFRRKKCS</sequence>